<dbReference type="Pfam" id="PF13519">
    <property type="entry name" value="VWA_2"/>
    <property type="match status" value="1"/>
</dbReference>
<feature type="region of interest" description="Disordered" evidence="1">
    <location>
        <begin position="299"/>
        <end position="324"/>
    </location>
</feature>
<dbReference type="GO" id="GO:0005525">
    <property type="term" value="F:GTP binding"/>
    <property type="evidence" value="ECO:0007669"/>
    <property type="project" value="InterPro"/>
</dbReference>
<evidence type="ECO:0000259" key="2">
    <source>
        <dbReference type="PROSITE" id="PS50234"/>
    </source>
</evidence>
<feature type="compositionally biased region" description="Polar residues" evidence="1">
    <location>
        <begin position="39"/>
        <end position="60"/>
    </location>
</feature>
<dbReference type="Proteomes" id="UP000077266">
    <property type="component" value="Unassembled WGS sequence"/>
</dbReference>
<gene>
    <name evidence="3" type="ORF">EXIGLDRAFT_827675</name>
</gene>
<dbReference type="PANTHER" id="PTHR22796:SF1">
    <property type="entry name" value="VWFA DOMAIN-CONTAINING PROTEIN"/>
    <property type="match status" value="1"/>
</dbReference>
<evidence type="ECO:0000256" key="1">
    <source>
        <dbReference type="SAM" id="MobiDB-lite"/>
    </source>
</evidence>
<dbReference type="EMBL" id="KV425882">
    <property type="protein sequence ID" value="KZW03703.1"/>
    <property type="molecule type" value="Genomic_DNA"/>
</dbReference>
<name>A0A165QJ85_EXIGL</name>
<dbReference type="OrthoDB" id="2343366at2759"/>
<dbReference type="InterPro" id="IPR015894">
    <property type="entry name" value="Guanylate-bd_N"/>
</dbReference>
<dbReference type="InParanoid" id="A0A165QJ85"/>
<accession>A0A165QJ85</accession>
<dbReference type="PANTHER" id="PTHR22796">
    <property type="entry name" value="URG4-RELATED"/>
    <property type="match status" value="1"/>
</dbReference>
<dbReference type="PROSITE" id="PS50234">
    <property type="entry name" value="VWFA"/>
    <property type="match status" value="1"/>
</dbReference>
<dbReference type="GO" id="GO:0003924">
    <property type="term" value="F:GTPase activity"/>
    <property type="evidence" value="ECO:0007669"/>
    <property type="project" value="InterPro"/>
</dbReference>
<dbReference type="SMART" id="SM00327">
    <property type="entry name" value="VWA"/>
    <property type="match status" value="1"/>
</dbReference>
<dbReference type="InterPro" id="IPR027417">
    <property type="entry name" value="P-loop_NTPase"/>
</dbReference>
<dbReference type="Pfam" id="PF02263">
    <property type="entry name" value="GBP"/>
    <property type="match status" value="1"/>
</dbReference>
<feature type="domain" description="VWFA" evidence="2">
    <location>
        <begin position="2065"/>
        <end position="2243"/>
    </location>
</feature>
<feature type="compositionally biased region" description="Acidic residues" evidence="1">
    <location>
        <begin position="309"/>
        <end position="321"/>
    </location>
</feature>
<protein>
    <recommendedName>
        <fullName evidence="2">VWFA domain-containing protein</fullName>
    </recommendedName>
</protein>
<organism evidence="3 4">
    <name type="scientific">Exidia glandulosa HHB12029</name>
    <dbReference type="NCBI Taxonomy" id="1314781"/>
    <lineage>
        <taxon>Eukaryota</taxon>
        <taxon>Fungi</taxon>
        <taxon>Dikarya</taxon>
        <taxon>Basidiomycota</taxon>
        <taxon>Agaricomycotina</taxon>
        <taxon>Agaricomycetes</taxon>
        <taxon>Auriculariales</taxon>
        <taxon>Exidiaceae</taxon>
        <taxon>Exidia</taxon>
    </lineage>
</organism>
<evidence type="ECO:0000313" key="4">
    <source>
        <dbReference type="Proteomes" id="UP000077266"/>
    </source>
</evidence>
<sequence>MDPDITTTMNKVLPTVVTTAKSPQRGEDSGPLPPPTLKEVSSNQHEGSSTGATRNTTTSGEGSGAVADASRKDDLPKTPATKDAQTKNSPGDTDAAKGDPLDLLSRIEGMYRFFDIVSEQGSGGLVDKIVIDQNGVKAFTNTVSAGAYTSLTKVDFAALDRAVNLELVGVYGSKTEIVRLLESLSVVDKQTSALLVKPVDPMATAHMRPFLRSGLYLLDAGLTTGASDEDDANAGIYDGNDDKKRRVYVIFWPEDETWSNHAPSAARKNRIAFIRYLTKLTDQIMVCISPEDASSFVWKDTGSRQRDDGSDDEADDEDDNNDFFSSDRVFDFSVEKTAEQEEDVQVRPGFKIAHKDIVLPAVGPDEDMDPAFVPRLLLGETAQGFITAAVKPAETVTRPFNATTMNALALRREIEQASVIRIDPDISEDGLEILVTNGLEKKAPAACRVWTENMANVQKAHRDAQDKFNRDLQQQLDDLRPQVKAGLYGQLARFLVPLYPESVTQDILNFFSQYGGSAEDEKFWENLCQVYDEIEPTVKRDFSSVEFTVISKPPSFKKQKAHLHAASTILRAHTDLLPEQKENIVRLIMEDGKNAKLGGTIVDPSKTNPWDQLWDKAWAIIGRPAESRDDLRIAIKEAESIPDAEFIADVARAVDAEPALVEPATALKNQWLTILKDRADKFVHVLGNKISSIQQRALKQQFAVQANGKLENTLVKLREDLLRALQSQPGQGPTLTITNAEKQGNVWSASYSPSYGNPWRSNDSATYRVSGARMYETQPSIRYTIHVLSLPEDDKHRLRLSASHIPSPSINQRQASSFSLPVNCRIRYAQLLSNDKCFLVVDTPDALNIYIEPLSQLDAAVARSRSKTRIVYERIGQDFVLTFDESKRSMAIFASVKGEYFLHVFECDEAFNSIRATSGSPFALTTWFETPKSMRHLCFVGGSDTSEVCMVDDTNHARIFSMVTAQFRPASLTLSHVPAHICNSPDGACLMVVAVLPTGECVLEAHHWASFGPTSGLVVPLPDFDAAGFTSFSLTSFVERNRVHLMGLSVVDSCCQSYALDISKKVTEYAFTAKGSTRLAADSASSLTSNALIECLSDVWTRFPVVPAISRATITSKRVPTCVIFVTDRDHHQYPYQFSETVRAFEQSTRKPTGGRLANIDIEAMDFERAWHGVLRRGPFSRLKAGEWLIEALCLIPIQIAVTRENRFIPLKDGVWSSDLERSLLGATVNQVAGSLSLGWYESIFSYPPYINRPVKVVSSMGEQSVGKSFSMNHLLDTSFAGSAMRCTEGVWMSCTPTAEALIVALDFEGVQSIERSAQEDTLLVLFNTAISNMILFRNNFALSRDIAGLFTSFQTASAILDPAANPTLFQSLLVIIIKDVIEADKYEMVKEFQLKFAKIVAEEQQQNFFTKSHRGQVTIIPWPVIESRQFYDMFGDLRKRLTKQRLTHATASGFLKTLKTLMAKIKTHDWAALDQNLASQRIEEILKRLYPALVYGTGSPPPEAEPLKNLDDETLIAHDDGGDTFYLAGPAFGVPEDAKEHQLRLDALRQSARLQSSRQHQPDTDWVDSVSSHIRAQVNRRIQHVADWIGVNTARFASSADTLKLRRIFESAVIDLNSALDFCRAKCIDCNLLCVLPKHHDGAHECKTSHICKHRCEHTDNHDAQEPCGLPAGHSGTHICDISLHLCGLPCVASGRQGCLKACSKGLGHADEEHMCAAQHGCGMPCDLADVTLPDGGAFSCHGVCNLPWDKAHTQHTCDARMCPLNCSLCKRPCIGLHFHALDPDAVHICDQDHNCTKSCAADGVCEISTVPHAIETTFTGRHETFLFTKYSQNARRLPCEIRIPPGMMEHPGPHRHTEDDTVVHFCTKRCPMCDYLCTLPFGHPQQEHDTSHGSMSKTQWAHDGAEDVVLDVGGHKFAAADGGAPMLCNSVCESLGRHVHMDYCRAATPADCNGAEIEHLATRIAPNPEKPKDAVSHSVFWKRTGFKDPYSREHQTEFARCDHMCPGEEHHASANTPARPSFCTQPIFHAPQSRQAFQGPGYVSEDGHVFNCINPVVSNNAYHVIFLIDRSGSMWEADRRPVQNTPVYRAISAVADNRLGAVYSALHSFWTARAAAIQASGNNTQRRDSYSIVLFHHQPETCLEDDFTRTPQQLLNILLDKDAYGGTNFNGALDAGLQLMEKHWRTDQFPVIIFLSDGEDTFGDNIMFNLSRRALALGKPLAFHSVSFGPDAATAPLQRMADIAQQVYSGAPRIPGSNGQPQCTFSKALDSVKLTETFLGIAASLRKPRGSLMRG</sequence>
<feature type="region of interest" description="Disordered" evidence="1">
    <location>
        <begin position="1"/>
        <end position="99"/>
    </location>
</feature>
<evidence type="ECO:0000313" key="3">
    <source>
        <dbReference type="EMBL" id="KZW03703.1"/>
    </source>
</evidence>
<dbReference type="InterPro" id="IPR002035">
    <property type="entry name" value="VWF_A"/>
</dbReference>
<dbReference type="Gene3D" id="3.40.50.300">
    <property type="entry name" value="P-loop containing nucleotide triphosphate hydrolases"/>
    <property type="match status" value="1"/>
</dbReference>
<reference evidence="3 4" key="1">
    <citation type="journal article" date="2016" name="Mol. Biol. Evol.">
        <title>Comparative Genomics of Early-Diverging Mushroom-Forming Fungi Provides Insights into the Origins of Lignocellulose Decay Capabilities.</title>
        <authorList>
            <person name="Nagy L.G."/>
            <person name="Riley R."/>
            <person name="Tritt A."/>
            <person name="Adam C."/>
            <person name="Daum C."/>
            <person name="Floudas D."/>
            <person name="Sun H."/>
            <person name="Yadav J.S."/>
            <person name="Pangilinan J."/>
            <person name="Larsson K.H."/>
            <person name="Matsuura K."/>
            <person name="Barry K."/>
            <person name="Labutti K."/>
            <person name="Kuo R."/>
            <person name="Ohm R.A."/>
            <person name="Bhattacharya S.S."/>
            <person name="Shirouzu T."/>
            <person name="Yoshinaga Y."/>
            <person name="Martin F.M."/>
            <person name="Grigoriev I.V."/>
            <person name="Hibbett D.S."/>
        </authorList>
    </citation>
    <scope>NUCLEOTIDE SEQUENCE [LARGE SCALE GENOMIC DNA]</scope>
    <source>
        <strain evidence="3 4">HHB12029</strain>
    </source>
</reference>
<keyword evidence="4" id="KW-1185">Reference proteome</keyword>
<dbReference type="STRING" id="1314781.A0A165QJ85"/>
<dbReference type="InterPro" id="IPR036465">
    <property type="entry name" value="vWFA_dom_sf"/>
</dbReference>
<dbReference type="SUPFAM" id="SSF52540">
    <property type="entry name" value="P-loop containing nucleoside triphosphate hydrolases"/>
    <property type="match status" value="1"/>
</dbReference>
<dbReference type="CDD" id="cd00198">
    <property type="entry name" value="vWFA"/>
    <property type="match status" value="1"/>
</dbReference>
<dbReference type="SUPFAM" id="SSF53300">
    <property type="entry name" value="vWA-like"/>
    <property type="match status" value="1"/>
</dbReference>
<dbReference type="Gene3D" id="3.40.50.410">
    <property type="entry name" value="von Willebrand factor, type A domain"/>
    <property type="match status" value="1"/>
</dbReference>
<proteinExistence type="predicted"/>
<feature type="compositionally biased region" description="Polar residues" evidence="1">
    <location>
        <begin position="1"/>
        <end position="22"/>
    </location>
</feature>